<dbReference type="PANTHER" id="PTHR13742">
    <property type="entry name" value="RETINOBLASTOMA-ASSOCIATED PROTEIN RB -RELATED"/>
    <property type="match status" value="1"/>
</dbReference>
<dbReference type="SMART" id="SM01368">
    <property type="entry name" value="RB_A"/>
    <property type="match status" value="1"/>
</dbReference>
<dbReference type="GO" id="GO:0005667">
    <property type="term" value="C:transcription regulator complex"/>
    <property type="evidence" value="ECO:0007669"/>
    <property type="project" value="TreeGrafter"/>
</dbReference>
<dbReference type="InterPro" id="IPR036915">
    <property type="entry name" value="Cyclin-like_sf"/>
</dbReference>
<comment type="caution">
    <text evidence="11">The sequence shown here is derived from an EMBL/GenBank/DDBJ whole genome shotgun (WGS) entry which is preliminary data.</text>
</comment>
<keyword evidence="12" id="KW-1185">Reference proteome</keyword>
<evidence type="ECO:0000256" key="2">
    <source>
        <dbReference type="ARBA" id="ARBA00009475"/>
    </source>
</evidence>
<dbReference type="InterPro" id="IPR002720">
    <property type="entry name" value="RB_A"/>
</dbReference>
<feature type="compositionally biased region" description="Low complexity" evidence="8">
    <location>
        <begin position="1151"/>
        <end position="1179"/>
    </location>
</feature>
<feature type="region of interest" description="Disordered" evidence="8">
    <location>
        <begin position="1071"/>
        <end position="1130"/>
    </location>
</feature>
<dbReference type="Pfam" id="PF01857">
    <property type="entry name" value="RB_B"/>
    <property type="match status" value="1"/>
</dbReference>
<dbReference type="GO" id="GO:0005634">
    <property type="term" value="C:nucleus"/>
    <property type="evidence" value="ECO:0007669"/>
    <property type="project" value="UniProtKB-SubCell"/>
</dbReference>
<dbReference type="GO" id="GO:2000134">
    <property type="term" value="P:negative regulation of G1/S transition of mitotic cell cycle"/>
    <property type="evidence" value="ECO:0007669"/>
    <property type="project" value="TreeGrafter"/>
</dbReference>
<proteinExistence type="inferred from homology"/>
<dbReference type="Pfam" id="PF11934">
    <property type="entry name" value="DUF3452"/>
    <property type="match status" value="1"/>
</dbReference>
<dbReference type="GO" id="GO:0000977">
    <property type="term" value="F:RNA polymerase II transcription regulatory region sequence-specific DNA binding"/>
    <property type="evidence" value="ECO:0007669"/>
    <property type="project" value="TreeGrafter"/>
</dbReference>
<keyword evidence="5" id="KW-0804">Transcription</keyword>
<dbReference type="EMBL" id="AGSI01000001">
    <property type="protein sequence ID" value="EIE27651.1"/>
    <property type="molecule type" value="Genomic_DNA"/>
</dbReference>
<evidence type="ECO:0000256" key="1">
    <source>
        <dbReference type="ARBA" id="ARBA00004123"/>
    </source>
</evidence>
<keyword evidence="7" id="KW-0131">Cell cycle</keyword>
<dbReference type="Proteomes" id="UP000007264">
    <property type="component" value="Unassembled WGS sequence"/>
</dbReference>
<dbReference type="eggNOG" id="KOG1010">
    <property type="taxonomic scope" value="Eukaryota"/>
</dbReference>
<evidence type="ECO:0000313" key="11">
    <source>
        <dbReference type="EMBL" id="EIE27651.1"/>
    </source>
</evidence>
<keyword evidence="4" id="KW-0805">Transcription regulation</keyword>
<gene>
    <name evidence="11" type="ORF">COCSUDRAFT_55641</name>
</gene>
<comment type="subcellular location">
    <subcellularLocation>
        <location evidence="1">Nucleus</location>
    </subcellularLocation>
</comment>
<dbReference type="SMART" id="SM01367">
    <property type="entry name" value="DUF3452"/>
    <property type="match status" value="1"/>
</dbReference>
<dbReference type="Gene3D" id="1.10.472.10">
    <property type="entry name" value="Cyclin-like"/>
    <property type="match status" value="2"/>
</dbReference>
<accession>I0ZAI2</accession>
<feature type="compositionally biased region" description="Low complexity" evidence="8">
    <location>
        <begin position="1117"/>
        <end position="1130"/>
    </location>
</feature>
<evidence type="ECO:0000256" key="8">
    <source>
        <dbReference type="SAM" id="MobiDB-lite"/>
    </source>
</evidence>
<dbReference type="PANTHER" id="PTHR13742:SF17">
    <property type="entry name" value="RE32990P-RELATED"/>
    <property type="match status" value="1"/>
</dbReference>
<dbReference type="Pfam" id="PF01858">
    <property type="entry name" value="RB_A"/>
    <property type="match status" value="1"/>
</dbReference>
<evidence type="ECO:0000256" key="6">
    <source>
        <dbReference type="ARBA" id="ARBA00023242"/>
    </source>
</evidence>
<evidence type="ECO:0000259" key="10">
    <source>
        <dbReference type="SMART" id="SM01368"/>
    </source>
</evidence>
<dbReference type="AlphaFoldDB" id="I0ZAI2"/>
<dbReference type="STRING" id="574566.I0ZAI2"/>
<evidence type="ECO:0000256" key="5">
    <source>
        <dbReference type="ARBA" id="ARBA00023163"/>
    </source>
</evidence>
<keyword evidence="3" id="KW-0678">Repressor</keyword>
<evidence type="ECO:0000313" key="12">
    <source>
        <dbReference type="Proteomes" id="UP000007264"/>
    </source>
</evidence>
<dbReference type="InterPro" id="IPR002719">
    <property type="entry name" value="RB_B"/>
</dbReference>
<comment type="similarity">
    <text evidence="2">Belongs to the retinoblastoma protein (RB) family.</text>
</comment>
<feature type="compositionally biased region" description="Polar residues" evidence="8">
    <location>
        <begin position="1091"/>
        <end position="1111"/>
    </location>
</feature>
<dbReference type="KEGG" id="csl:COCSUDRAFT_55641"/>
<feature type="region of interest" description="Disordered" evidence="8">
    <location>
        <begin position="339"/>
        <end position="384"/>
    </location>
</feature>
<feature type="compositionally biased region" description="Basic and acidic residues" evidence="8">
    <location>
        <begin position="339"/>
        <end position="354"/>
    </location>
</feature>
<evidence type="ECO:0000256" key="3">
    <source>
        <dbReference type="ARBA" id="ARBA00022491"/>
    </source>
</evidence>
<protein>
    <submittedName>
        <fullName evidence="11">Uncharacterized protein</fullName>
    </submittedName>
</protein>
<evidence type="ECO:0000259" key="9">
    <source>
        <dbReference type="SMART" id="SM01367"/>
    </source>
</evidence>
<feature type="region of interest" description="Disordered" evidence="8">
    <location>
        <begin position="631"/>
        <end position="750"/>
    </location>
</feature>
<dbReference type="GO" id="GO:0000785">
    <property type="term" value="C:chromatin"/>
    <property type="evidence" value="ECO:0007669"/>
    <property type="project" value="TreeGrafter"/>
</dbReference>
<sequence>MSTENEPTISVQSGFSEAVATLRLERSLADLAQKIFDCCQAAISDSCSQVGGQSSQEEDTKRLWYASILFIAKSLRRDAAGGPGDAPGITLTKILDSFGISLADFLKELPVVVKKAEPSLSKLLGPISPMERRLRLRELQTSFVYTTVLAKKCRDLFQQYFKLPTSGCYSEPSVFHLVWQLFIVAKAKLFPPFPDLVASFNLLICVLAFAFCHVPAEQRSVQLTDTERLPRRTEQGSVDVLESLGLVNKANIKELKPLMARLDTVLRSLLADFASDKAEGEENVSHPEADNLVLVSKFFPGVLSSRESLARAQDELNRTYEQASTEEISSMYSSISEIDERPFVDGRQPRDVPDIARGAATPPSMTKCQVGTPVRNRSLGGGVPGTPVRLLPSPLRPANQHMLQTPSPVRLGASSFFATPGVYPGTPVTEAMAAASWLQDLTARSPSELTPEVKQFFETAGPEVGAAVAARVAQMADAVFPPQPDQDTVTLGVLNGAHVSPRGAEGVKLYFRVLEGMLKAEQDRTGRTNFTSLLASTQFNKCLAGCAFEVVIASYRMVTHAFPAVLERLQLSAFDMSKLVGTFVRHISPADQVPRELKRHLFSIEEKILEQQAWERGSSLYPLLTSACSAPPADSESPRLEADAVMDESPPVTSRKGGSAHSTPTKRRAEAAADGSTPTKAAKPADGAGGPARAAAEAGPPPAAAEPCSPSRPDVSAEVAEAAAALVSASSGGLQSPRGEPFKGLLSPRRKSDTSAFSSFMSPLRKPAAELLGVPGMLPAAFGRPGEGLERPGRAVVSDFLNKVLKLAALRINDICDRLDFEPLDRSQIVSQVFTMVSHVVTDHTGLLYGRHLDQVILCALYGVCKVNQLKNITFKDIITHYKKQAQAKNSIFRTVSIQLTPDLQVVKTGDVIEFYNAVFIPATKSFLLQLGNKTAPLATLPTLSVPATPLRLGTPLGPRSFSTPPAHDRLGAPGAFLGGASPALLGTPGGKVLVSPMRQSPSQQVFLGSRSHSLFSARMGESTAAYQSPSKDLSFINCRLQQRHPFRAGPPDADGAGPAIVLQTLDPNSAVGHTPVVQPLPFANGGGPSSERSTGSHNTIEYPSGSLGSRHSSDPSGSPAGRAARNGRGAANSRLLNLAVAAEQGRLANGGSISSEVSGGGRPVPAAAVAVSGSSQDS</sequence>
<dbReference type="OrthoDB" id="844594at2759"/>
<evidence type="ECO:0000256" key="7">
    <source>
        <dbReference type="ARBA" id="ARBA00023306"/>
    </source>
</evidence>
<dbReference type="RefSeq" id="XP_005652195.1">
    <property type="nucleotide sequence ID" value="XM_005652138.1"/>
</dbReference>
<feature type="region of interest" description="Disordered" evidence="8">
    <location>
        <begin position="1149"/>
        <end position="1179"/>
    </location>
</feature>
<dbReference type="GeneID" id="17045666"/>
<feature type="compositionally biased region" description="Low complexity" evidence="8">
    <location>
        <begin position="705"/>
        <end position="734"/>
    </location>
</feature>
<feature type="compositionally biased region" description="Low complexity" evidence="8">
    <location>
        <begin position="677"/>
        <end position="698"/>
    </location>
</feature>
<dbReference type="GO" id="GO:0006357">
    <property type="term" value="P:regulation of transcription by RNA polymerase II"/>
    <property type="evidence" value="ECO:0007669"/>
    <property type="project" value="InterPro"/>
</dbReference>
<dbReference type="InterPro" id="IPR024599">
    <property type="entry name" value="RB_N"/>
</dbReference>
<dbReference type="GO" id="GO:0030154">
    <property type="term" value="P:cell differentiation"/>
    <property type="evidence" value="ECO:0007669"/>
    <property type="project" value="TreeGrafter"/>
</dbReference>
<feature type="domain" description="Retinoblastoma-associated protein N-terminal" evidence="9">
    <location>
        <begin position="75"/>
        <end position="213"/>
    </location>
</feature>
<keyword evidence="6" id="KW-0539">Nucleus</keyword>
<reference evidence="11 12" key="1">
    <citation type="journal article" date="2012" name="Genome Biol.">
        <title>The genome of the polar eukaryotic microalga coccomyxa subellipsoidea reveals traits of cold adaptation.</title>
        <authorList>
            <person name="Blanc G."/>
            <person name="Agarkova I."/>
            <person name="Grimwood J."/>
            <person name="Kuo A."/>
            <person name="Brueggeman A."/>
            <person name="Dunigan D."/>
            <person name="Gurnon J."/>
            <person name="Ladunga I."/>
            <person name="Lindquist E."/>
            <person name="Lucas S."/>
            <person name="Pangilinan J."/>
            <person name="Proschold T."/>
            <person name="Salamov A."/>
            <person name="Schmutz J."/>
            <person name="Weeks D."/>
            <person name="Yamada T."/>
            <person name="Claverie J.M."/>
            <person name="Grigoriev I."/>
            <person name="Van Etten J."/>
            <person name="Lomsadze A."/>
            <person name="Borodovsky M."/>
        </authorList>
    </citation>
    <scope>NUCLEOTIDE SEQUENCE [LARGE SCALE GENOMIC DNA]</scope>
    <source>
        <strain evidence="11 12">C-169</strain>
    </source>
</reference>
<dbReference type="Gene3D" id="1.10.472.140">
    <property type="match status" value="1"/>
</dbReference>
<organism evidence="11 12">
    <name type="scientific">Coccomyxa subellipsoidea (strain C-169)</name>
    <name type="common">Green microalga</name>
    <dbReference type="NCBI Taxonomy" id="574566"/>
    <lineage>
        <taxon>Eukaryota</taxon>
        <taxon>Viridiplantae</taxon>
        <taxon>Chlorophyta</taxon>
        <taxon>core chlorophytes</taxon>
        <taxon>Trebouxiophyceae</taxon>
        <taxon>Trebouxiophyceae incertae sedis</taxon>
        <taxon>Coccomyxaceae</taxon>
        <taxon>Coccomyxa</taxon>
        <taxon>Coccomyxa subellipsoidea</taxon>
    </lineage>
</organism>
<evidence type="ECO:0000256" key="4">
    <source>
        <dbReference type="ARBA" id="ARBA00023015"/>
    </source>
</evidence>
<name>I0ZAI2_COCSC</name>
<dbReference type="InterPro" id="IPR028309">
    <property type="entry name" value="RB_fam"/>
</dbReference>
<dbReference type="SUPFAM" id="SSF47954">
    <property type="entry name" value="Cyclin-like"/>
    <property type="match status" value="2"/>
</dbReference>
<feature type="domain" description="Retinoblastoma-associated protein A-box" evidence="10">
    <location>
        <begin position="426"/>
        <end position="624"/>
    </location>
</feature>